<dbReference type="RefSeq" id="WP_047580048.1">
    <property type="nucleotide sequence ID" value="NZ_JPQT01000183.1"/>
</dbReference>
<dbReference type="InterPro" id="IPR011008">
    <property type="entry name" value="Dimeric_a/b-barrel"/>
</dbReference>
<proteinExistence type="inferred from homology"/>
<evidence type="ECO:0000259" key="2">
    <source>
        <dbReference type="Pfam" id="PF07978"/>
    </source>
</evidence>
<gene>
    <name evidence="3" type="ORF">IV02_31405</name>
</gene>
<dbReference type="Proteomes" id="UP000028643">
    <property type="component" value="Unassembled WGS sequence"/>
</dbReference>
<feature type="domain" description="NIPSNAP" evidence="2">
    <location>
        <begin position="10"/>
        <end position="106"/>
    </location>
</feature>
<evidence type="ECO:0000313" key="3">
    <source>
        <dbReference type="EMBL" id="KFE43952.1"/>
    </source>
</evidence>
<dbReference type="PANTHER" id="PTHR21017:SF17">
    <property type="entry name" value="PROTEIN NIPSNAP"/>
    <property type="match status" value="1"/>
</dbReference>
<dbReference type="Gene3D" id="3.30.70.100">
    <property type="match status" value="1"/>
</dbReference>
<dbReference type="AlphaFoldDB" id="A0A085UL89"/>
<name>A0A085UL89_PSESX</name>
<evidence type="ECO:0000313" key="4">
    <source>
        <dbReference type="Proteomes" id="UP000028643"/>
    </source>
</evidence>
<dbReference type="InterPro" id="IPR012577">
    <property type="entry name" value="NIPSNAP"/>
</dbReference>
<dbReference type="EMBL" id="JPQT01000183">
    <property type="protein sequence ID" value="KFE43952.1"/>
    <property type="molecule type" value="Genomic_DNA"/>
</dbReference>
<reference evidence="3 4" key="1">
    <citation type="submission" date="2014-07" db="EMBL/GenBank/DDBJ databases">
        <title>Draft Genome Sequences of Environmental Pseudomonas syringae strains.</title>
        <authorList>
            <person name="Baltrus D.A."/>
            <person name="Berge O."/>
            <person name="Morris C."/>
        </authorList>
    </citation>
    <scope>NUCLEOTIDE SEQUENCE [LARGE SCALE GENOMIC DNA]</scope>
    <source>
        <strain evidence="3 4">CEB003</strain>
    </source>
</reference>
<comment type="similarity">
    <text evidence="1">Belongs to the NipSnap family.</text>
</comment>
<evidence type="ECO:0000256" key="1">
    <source>
        <dbReference type="ARBA" id="ARBA00005291"/>
    </source>
</evidence>
<organism evidence="3 4">
    <name type="scientific">Pseudomonas syringae</name>
    <dbReference type="NCBI Taxonomy" id="317"/>
    <lineage>
        <taxon>Bacteria</taxon>
        <taxon>Pseudomonadati</taxon>
        <taxon>Pseudomonadota</taxon>
        <taxon>Gammaproteobacteria</taxon>
        <taxon>Pseudomonadales</taxon>
        <taxon>Pseudomonadaceae</taxon>
        <taxon>Pseudomonas</taxon>
    </lineage>
</organism>
<dbReference type="Pfam" id="PF07978">
    <property type="entry name" value="NIPSNAP"/>
    <property type="match status" value="1"/>
</dbReference>
<dbReference type="PANTHER" id="PTHR21017">
    <property type="entry name" value="NIPSNAP-RELATED"/>
    <property type="match status" value="1"/>
</dbReference>
<comment type="caution">
    <text evidence="3">The sequence shown here is derived from an EMBL/GenBank/DDBJ whole genome shotgun (WGS) entry which is preliminary data.</text>
</comment>
<dbReference type="InterPro" id="IPR051557">
    <property type="entry name" value="NipSnap_domain"/>
</dbReference>
<accession>A0A085UL89</accession>
<protein>
    <recommendedName>
        <fullName evidence="2">NIPSNAP domain-containing protein</fullName>
    </recommendedName>
</protein>
<sequence>MIASKAVVDHRIYTIVPRGMAEFLEVFERLAMPLLLRHLGQPLAFYTSSIGPLNQVVHLWGYDSLDDFEKRSLARDSDPDFNAYLQATRHLVVAQETRIIRPVPFACLEPF</sequence>
<dbReference type="SUPFAM" id="SSF54909">
    <property type="entry name" value="Dimeric alpha+beta barrel"/>
    <property type="match status" value="1"/>
</dbReference>
<dbReference type="PATRIC" id="fig|317.174.peg.6410"/>